<dbReference type="Proteomes" id="UP000184512">
    <property type="component" value="Unassembled WGS sequence"/>
</dbReference>
<dbReference type="STRING" id="1123357.SAMN02745244_03129"/>
<keyword evidence="1" id="KW-0472">Membrane</keyword>
<evidence type="ECO:0000256" key="1">
    <source>
        <dbReference type="SAM" id="Phobius"/>
    </source>
</evidence>
<dbReference type="EMBL" id="FQZG01000074">
    <property type="protein sequence ID" value="SHJ73048.1"/>
    <property type="molecule type" value="Genomic_DNA"/>
</dbReference>
<reference evidence="2 3" key="1">
    <citation type="submission" date="2016-11" db="EMBL/GenBank/DDBJ databases">
        <authorList>
            <person name="Jaros S."/>
            <person name="Januszkiewicz K."/>
            <person name="Wedrychowicz H."/>
        </authorList>
    </citation>
    <scope>NUCLEOTIDE SEQUENCE [LARGE SCALE GENOMIC DNA]</scope>
    <source>
        <strain evidence="2 3">DSM 12906</strain>
    </source>
</reference>
<gene>
    <name evidence="2" type="ORF">SAMN02745244_03129</name>
</gene>
<keyword evidence="1" id="KW-0812">Transmembrane</keyword>
<keyword evidence="1" id="KW-1133">Transmembrane helix</keyword>
<dbReference type="AlphaFoldDB" id="A0A1M6LPE4"/>
<keyword evidence="3" id="KW-1185">Reference proteome</keyword>
<evidence type="ECO:0008006" key="4">
    <source>
        <dbReference type="Google" id="ProtNLM"/>
    </source>
</evidence>
<name>A0A1M6LPE4_9ACTN</name>
<feature type="transmembrane region" description="Helical" evidence="1">
    <location>
        <begin position="16"/>
        <end position="34"/>
    </location>
</feature>
<evidence type="ECO:0000313" key="3">
    <source>
        <dbReference type="Proteomes" id="UP000184512"/>
    </source>
</evidence>
<sequence>MTGMAAHNRKSTARDMFISMAVIMVPVLLIVWFFTQTTDHDPEAADIAGVLTRARAESPYPLLVAQGLGDDWTPVRVAFAKDGQPWITKDPAVGDSWQVGYLSPDGTYFGVQQRNDGGARFIASVTRDGAPVGGEVDAAGRSWERFESSDGRTRSLVSETDNVTSIVTADTDFLELEAFAATLAQVELDQG</sequence>
<accession>A0A1M6LPE4</accession>
<dbReference type="InterPro" id="IPR025339">
    <property type="entry name" value="DUF4245"/>
</dbReference>
<dbReference type="Pfam" id="PF14030">
    <property type="entry name" value="DUF4245"/>
    <property type="match status" value="1"/>
</dbReference>
<evidence type="ECO:0000313" key="2">
    <source>
        <dbReference type="EMBL" id="SHJ73048.1"/>
    </source>
</evidence>
<protein>
    <recommendedName>
        <fullName evidence="4">DUF4245 domain-containing protein</fullName>
    </recommendedName>
</protein>
<organism evidence="2 3">
    <name type="scientific">Tessaracoccus bendigoensis DSM 12906</name>
    <dbReference type="NCBI Taxonomy" id="1123357"/>
    <lineage>
        <taxon>Bacteria</taxon>
        <taxon>Bacillati</taxon>
        <taxon>Actinomycetota</taxon>
        <taxon>Actinomycetes</taxon>
        <taxon>Propionibacteriales</taxon>
        <taxon>Propionibacteriaceae</taxon>
        <taxon>Tessaracoccus</taxon>
    </lineage>
</organism>
<proteinExistence type="predicted"/>